<evidence type="ECO:0000256" key="1">
    <source>
        <dbReference type="SAM" id="SignalP"/>
    </source>
</evidence>
<evidence type="ECO:0000313" key="2">
    <source>
        <dbReference type="EMBL" id="WPH00108.1"/>
    </source>
</evidence>
<accession>A0AAQ3M2F7</accession>
<sequence length="211" mass="22524">MHTTIFALFALALTVASNPFRRDNTVTAADIQKVDPKTASCDNSPAAGECRTAEQAAPYIAISYQNFGITSFGEQAALLALMLYESGDFKYAINHFPGVPGQGTRNMQSPAYNLKYAEWLSTVCMNCGITSAAISQAQAQGPAAVLALVNTDEWSFGSAAWYLATQCSADIRSGLSQGTQAGWEAYLQCVGTAANDERNALWSAAVALKQW</sequence>
<feature type="signal peptide" evidence="1">
    <location>
        <begin position="1"/>
        <end position="17"/>
    </location>
</feature>
<proteinExistence type="predicted"/>
<organism evidence="2 3">
    <name type="scientific">Acrodontium crateriforme</name>
    <dbReference type="NCBI Taxonomy" id="150365"/>
    <lineage>
        <taxon>Eukaryota</taxon>
        <taxon>Fungi</taxon>
        <taxon>Dikarya</taxon>
        <taxon>Ascomycota</taxon>
        <taxon>Pezizomycotina</taxon>
        <taxon>Dothideomycetes</taxon>
        <taxon>Dothideomycetidae</taxon>
        <taxon>Mycosphaerellales</taxon>
        <taxon>Teratosphaeriaceae</taxon>
        <taxon>Acrodontium</taxon>
    </lineage>
</organism>
<feature type="chain" id="PRO_5042936242" evidence="1">
    <location>
        <begin position="18"/>
        <end position="211"/>
    </location>
</feature>
<gene>
    <name evidence="2" type="ORF">R9X50_00293100</name>
</gene>
<evidence type="ECO:0000313" key="3">
    <source>
        <dbReference type="Proteomes" id="UP001303373"/>
    </source>
</evidence>
<reference evidence="2 3" key="1">
    <citation type="submission" date="2023-11" db="EMBL/GenBank/DDBJ databases">
        <title>An acidophilic fungus is an integral part of prey digestion in a carnivorous sundew plant.</title>
        <authorList>
            <person name="Tsai I.J."/>
        </authorList>
    </citation>
    <scope>NUCLEOTIDE SEQUENCE [LARGE SCALE GENOMIC DNA]</scope>
    <source>
        <strain evidence="2">169a</strain>
    </source>
</reference>
<name>A0AAQ3M2F7_9PEZI</name>
<keyword evidence="1" id="KW-0732">Signal</keyword>
<protein>
    <submittedName>
        <fullName evidence="2">Uncharacterized protein</fullName>
    </submittedName>
</protein>
<dbReference type="EMBL" id="CP138583">
    <property type="protein sequence ID" value="WPH00108.1"/>
    <property type="molecule type" value="Genomic_DNA"/>
</dbReference>
<dbReference type="Proteomes" id="UP001303373">
    <property type="component" value="Chromosome 4"/>
</dbReference>
<dbReference type="AlphaFoldDB" id="A0AAQ3M2F7"/>
<keyword evidence="3" id="KW-1185">Reference proteome</keyword>